<evidence type="ECO:0000313" key="3">
    <source>
        <dbReference type="EMBL" id="CAL6040681.1"/>
    </source>
</evidence>
<evidence type="ECO:0000313" key="2">
    <source>
        <dbReference type="EMBL" id="CAI9959813.1"/>
    </source>
</evidence>
<comment type="caution">
    <text evidence="2">The sequence shown here is derived from an EMBL/GenBank/DDBJ whole genome shotgun (WGS) entry which is preliminary data.</text>
</comment>
<reference evidence="3 4" key="2">
    <citation type="submission" date="2024-07" db="EMBL/GenBank/DDBJ databases">
        <authorList>
            <person name="Akdeniz Z."/>
        </authorList>
    </citation>
    <scope>NUCLEOTIDE SEQUENCE [LARGE SCALE GENOMIC DNA]</scope>
</reference>
<dbReference type="AlphaFoldDB" id="A0AA86QK57"/>
<sequence length="116" mass="13278">MSKQIIILFSIALGLQSYQLAIKFQQFQVRFVMAARLAVYIEIWQASQVLQIYSLPSGNLPGLKCQISWNLPPAMKSQLCQPKNLENLKPYLAVVSRYIIKQNSNNKRPLHSKNES</sequence>
<keyword evidence="4" id="KW-1185">Reference proteome</keyword>
<dbReference type="Proteomes" id="UP001642409">
    <property type="component" value="Unassembled WGS sequence"/>
</dbReference>
<gene>
    <name evidence="3" type="ORF">HINF_LOCUS38452</name>
    <name evidence="2" type="ORF">HINF_LOCUS47458</name>
</gene>
<organism evidence="2">
    <name type="scientific">Hexamita inflata</name>
    <dbReference type="NCBI Taxonomy" id="28002"/>
    <lineage>
        <taxon>Eukaryota</taxon>
        <taxon>Metamonada</taxon>
        <taxon>Diplomonadida</taxon>
        <taxon>Hexamitidae</taxon>
        <taxon>Hexamitinae</taxon>
        <taxon>Hexamita</taxon>
    </lineage>
</organism>
<reference evidence="2" key="1">
    <citation type="submission" date="2023-06" db="EMBL/GenBank/DDBJ databases">
        <authorList>
            <person name="Kurt Z."/>
        </authorList>
    </citation>
    <scope>NUCLEOTIDE SEQUENCE</scope>
</reference>
<name>A0AA86QK57_9EUKA</name>
<evidence type="ECO:0000256" key="1">
    <source>
        <dbReference type="SAM" id="SignalP"/>
    </source>
</evidence>
<feature type="chain" id="PRO_5041714704" evidence="1">
    <location>
        <begin position="18"/>
        <end position="116"/>
    </location>
</feature>
<dbReference type="EMBL" id="CAXDID020000146">
    <property type="protein sequence ID" value="CAL6040681.1"/>
    <property type="molecule type" value="Genomic_DNA"/>
</dbReference>
<proteinExistence type="predicted"/>
<feature type="signal peptide" evidence="1">
    <location>
        <begin position="1"/>
        <end position="17"/>
    </location>
</feature>
<dbReference type="EMBL" id="CATOUU010000924">
    <property type="protein sequence ID" value="CAI9959813.1"/>
    <property type="molecule type" value="Genomic_DNA"/>
</dbReference>
<protein>
    <submittedName>
        <fullName evidence="3">Hypothetical_protein</fullName>
    </submittedName>
</protein>
<keyword evidence="1" id="KW-0732">Signal</keyword>
<accession>A0AA86QK57</accession>
<evidence type="ECO:0000313" key="4">
    <source>
        <dbReference type="Proteomes" id="UP001642409"/>
    </source>
</evidence>